<evidence type="ECO:0000256" key="1">
    <source>
        <dbReference type="SAM" id="Phobius"/>
    </source>
</evidence>
<protein>
    <submittedName>
        <fullName evidence="2">DUF1109 family protein</fullName>
    </submittedName>
</protein>
<dbReference type="InterPro" id="IPR009495">
    <property type="entry name" value="NrsF"/>
</dbReference>
<dbReference type="RefSeq" id="WP_169595403.1">
    <property type="nucleotide sequence ID" value="NZ_JABBGK010000009.1"/>
</dbReference>
<keyword evidence="1" id="KW-1133">Transmembrane helix</keyword>
<name>A0A7Y0B0L2_9HYPH</name>
<keyword evidence="1" id="KW-0472">Membrane</keyword>
<reference evidence="2 3" key="1">
    <citation type="submission" date="2020-04" db="EMBL/GenBank/DDBJ databases">
        <title>Rhizobium sp. S-51 isolated from soil.</title>
        <authorList>
            <person name="Dahal R.H."/>
        </authorList>
    </citation>
    <scope>NUCLEOTIDE SEQUENCE [LARGE SCALE GENOMIC DNA]</scope>
    <source>
        <strain evidence="2 3">S-51</strain>
    </source>
</reference>
<sequence>MKTDELIRLLSEDAPVRLRLGRMLALALCAGVLVSGAVFLASVGLRHNLVSAVETARVAFKIGATLALAIAGFGLLTRIGRPGAATGAWIMALAGVLGAVAVAVAAELLTVPQAEWGANLSGQHAAFCVFFIPVLSLAPLAAFIAALREGAPENPGRAGAVAGLAASAIGAALYAWHCPDDSPLFLATWYTLAITIVTTAGYVAGRRLLRW</sequence>
<accession>A0A7Y0B0L2</accession>
<feature type="transmembrane region" description="Helical" evidence="1">
    <location>
        <begin position="158"/>
        <end position="177"/>
    </location>
</feature>
<proteinExistence type="predicted"/>
<comment type="caution">
    <text evidence="2">The sequence shown here is derived from an EMBL/GenBank/DDBJ whole genome shotgun (WGS) entry which is preliminary data.</text>
</comment>
<feature type="transmembrane region" description="Helical" evidence="1">
    <location>
        <begin position="58"/>
        <end position="76"/>
    </location>
</feature>
<gene>
    <name evidence="2" type="ORF">HHL25_22090</name>
</gene>
<feature type="transmembrane region" description="Helical" evidence="1">
    <location>
        <begin position="20"/>
        <end position="46"/>
    </location>
</feature>
<organism evidence="2 3">
    <name type="scientific">Rhizobium terricola</name>
    <dbReference type="NCBI Taxonomy" id="2728849"/>
    <lineage>
        <taxon>Bacteria</taxon>
        <taxon>Pseudomonadati</taxon>
        <taxon>Pseudomonadota</taxon>
        <taxon>Alphaproteobacteria</taxon>
        <taxon>Hyphomicrobiales</taxon>
        <taxon>Rhizobiaceae</taxon>
        <taxon>Rhizobium/Agrobacterium group</taxon>
        <taxon>Rhizobium</taxon>
    </lineage>
</organism>
<feature type="transmembrane region" description="Helical" evidence="1">
    <location>
        <begin position="88"/>
        <end position="112"/>
    </location>
</feature>
<dbReference type="Proteomes" id="UP000541470">
    <property type="component" value="Unassembled WGS sequence"/>
</dbReference>
<dbReference type="EMBL" id="JABBGK010000009">
    <property type="protein sequence ID" value="NML76835.1"/>
    <property type="molecule type" value="Genomic_DNA"/>
</dbReference>
<evidence type="ECO:0000313" key="3">
    <source>
        <dbReference type="Proteomes" id="UP000541470"/>
    </source>
</evidence>
<dbReference type="AlphaFoldDB" id="A0A7Y0B0L2"/>
<feature type="transmembrane region" description="Helical" evidence="1">
    <location>
        <begin position="124"/>
        <end position="146"/>
    </location>
</feature>
<feature type="transmembrane region" description="Helical" evidence="1">
    <location>
        <begin position="183"/>
        <end position="205"/>
    </location>
</feature>
<keyword evidence="3" id="KW-1185">Reference proteome</keyword>
<keyword evidence="1" id="KW-0812">Transmembrane</keyword>
<evidence type="ECO:0000313" key="2">
    <source>
        <dbReference type="EMBL" id="NML76835.1"/>
    </source>
</evidence>
<dbReference type="Pfam" id="PF06532">
    <property type="entry name" value="NrsF"/>
    <property type="match status" value="1"/>
</dbReference>